<keyword evidence="2" id="KW-1185">Reference proteome</keyword>
<accession>A0A812JBY2</accession>
<name>A0A812JBY2_SYMPI</name>
<evidence type="ECO:0000313" key="1">
    <source>
        <dbReference type="EMBL" id="CAE7205306.1"/>
    </source>
</evidence>
<gene>
    <name evidence="1" type="ORF">SPIL2461_LOCUS1946</name>
</gene>
<protein>
    <recommendedName>
        <fullName evidence="3">Methyltransferase FkbM domain-containing protein</fullName>
    </recommendedName>
</protein>
<proteinExistence type="predicted"/>
<sequence length="218" mass="24674">MAELGARWGTWGARAAAALATLNPMPYALHFVESDPRYCGELADVMALNKLNYSLECVKASSEGLAAWIREQDHVDLLDMDVQGAEIDLLEDPTTFQAINSKVYRVVIGTHSPEIHQEIAARFQSWILIYDLPYAPNKQCLREHLRGARGDADQTGVDVGHFHRILELGCYNWSPWGRIPNWDGELIFDNPHYVTPQRHFTMSDRDLVADELDEPLDV</sequence>
<dbReference type="OrthoDB" id="413463at2759"/>
<dbReference type="AlphaFoldDB" id="A0A812JBY2"/>
<comment type="caution">
    <text evidence="1">The sequence shown here is derived from an EMBL/GenBank/DDBJ whole genome shotgun (WGS) entry which is preliminary data.</text>
</comment>
<reference evidence="1" key="1">
    <citation type="submission" date="2021-02" db="EMBL/GenBank/DDBJ databases">
        <authorList>
            <person name="Dougan E. K."/>
            <person name="Rhodes N."/>
            <person name="Thang M."/>
            <person name="Chan C."/>
        </authorList>
    </citation>
    <scope>NUCLEOTIDE SEQUENCE</scope>
</reference>
<organism evidence="1 2">
    <name type="scientific">Symbiodinium pilosum</name>
    <name type="common">Dinoflagellate</name>
    <dbReference type="NCBI Taxonomy" id="2952"/>
    <lineage>
        <taxon>Eukaryota</taxon>
        <taxon>Sar</taxon>
        <taxon>Alveolata</taxon>
        <taxon>Dinophyceae</taxon>
        <taxon>Suessiales</taxon>
        <taxon>Symbiodiniaceae</taxon>
        <taxon>Symbiodinium</taxon>
    </lineage>
</organism>
<evidence type="ECO:0000313" key="2">
    <source>
        <dbReference type="Proteomes" id="UP000649617"/>
    </source>
</evidence>
<evidence type="ECO:0008006" key="3">
    <source>
        <dbReference type="Google" id="ProtNLM"/>
    </source>
</evidence>
<dbReference type="Proteomes" id="UP000649617">
    <property type="component" value="Unassembled WGS sequence"/>
</dbReference>
<dbReference type="EMBL" id="CAJNIZ010002058">
    <property type="protein sequence ID" value="CAE7205306.1"/>
    <property type="molecule type" value="Genomic_DNA"/>
</dbReference>